<comment type="similarity">
    <text evidence="3">Belongs to the PYR/PYL/RCAR abscisic acid intracellular receptor family.</text>
</comment>
<name>A0A9Q0QF03_SALPP</name>
<dbReference type="Gene3D" id="3.30.530.20">
    <property type="match status" value="1"/>
</dbReference>
<dbReference type="GO" id="GO:0010427">
    <property type="term" value="F:abscisic acid binding"/>
    <property type="evidence" value="ECO:0007669"/>
    <property type="project" value="TreeGrafter"/>
</dbReference>
<dbReference type="InterPro" id="IPR050279">
    <property type="entry name" value="Plant_def-hormone_signal"/>
</dbReference>
<sequence length="162" mass="18481">MVTNDYVTIANGNMEDEFIRRHHKHDVKEHQCSSSLVKHIKAPVPLVWSLVRRFDQPQKYKPFVSRCIVQGDLRIGSVREVNVKSGLPATTSTERLELLDDEEHIFSMKIVGGDHRLKMSLMGLDWLLGCELGASMIVCNIRIWVSMTETFFYADLIGPPRG</sequence>
<dbReference type="Pfam" id="PF10604">
    <property type="entry name" value="Polyketide_cyc2"/>
    <property type="match status" value="1"/>
</dbReference>
<evidence type="ECO:0000256" key="5">
    <source>
        <dbReference type="ARBA" id="ARBA00022682"/>
    </source>
</evidence>
<dbReference type="GO" id="GO:0005737">
    <property type="term" value="C:cytoplasm"/>
    <property type="evidence" value="ECO:0007669"/>
    <property type="project" value="UniProtKB-SubCell"/>
</dbReference>
<dbReference type="OrthoDB" id="4436220at2759"/>
<dbReference type="GO" id="GO:0004864">
    <property type="term" value="F:protein phosphatase inhibitor activity"/>
    <property type="evidence" value="ECO:0007669"/>
    <property type="project" value="UniProtKB-KW"/>
</dbReference>
<evidence type="ECO:0000256" key="6">
    <source>
        <dbReference type="ARBA" id="ARBA00023170"/>
    </source>
</evidence>
<evidence type="ECO:0000256" key="8">
    <source>
        <dbReference type="ARBA" id="ARBA00023272"/>
    </source>
</evidence>
<dbReference type="GO" id="GO:0009738">
    <property type="term" value="P:abscisic acid-activated signaling pathway"/>
    <property type="evidence" value="ECO:0007669"/>
    <property type="project" value="UniProtKB-KW"/>
</dbReference>
<keyword evidence="7" id="KW-0539">Nucleus</keyword>
<evidence type="ECO:0000256" key="3">
    <source>
        <dbReference type="ARBA" id="ARBA00008594"/>
    </source>
</evidence>
<evidence type="ECO:0000256" key="1">
    <source>
        <dbReference type="ARBA" id="ARBA00004123"/>
    </source>
</evidence>
<dbReference type="InterPro" id="IPR023393">
    <property type="entry name" value="START-like_dom_sf"/>
</dbReference>
<keyword evidence="6 9" id="KW-0675">Receptor</keyword>
<keyword evidence="10" id="KW-1185">Reference proteome</keyword>
<reference evidence="9" key="2">
    <citation type="journal article" date="2023" name="Int. J. Mol. Sci.">
        <title>De Novo Assembly and Annotation of 11 Diverse Shrub Willow (Salix) Genomes Reveals Novel Gene Organization in Sex-Linked Regions.</title>
        <authorList>
            <person name="Hyden B."/>
            <person name="Feng K."/>
            <person name="Yates T.B."/>
            <person name="Jawdy S."/>
            <person name="Cereghino C."/>
            <person name="Smart L.B."/>
            <person name="Muchero W."/>
        </authorList>
    </citation>
    <scope>NUCLEOTIDE SEQUENCE</scope>
    <source>
        <tissue evidence="9">Shoot tip</tissue>
    </source>
</reference>
<dbReference type="GO" id="GO:0005634">
    <property type="term" value="C:nucleus"/>
    <property type="evidence" value="ECO:0007669"/>
    <property type="project" value="UniProtKB-SubCell"/>
</dbReference>
<dbReference type="PANTHER" id="PTHR31213:SF175">
    <property type="entry name" value="ABSCISIC ACID RECEPTOR PYL9-LIKE"/>
    <property type="match status" value="1"/>
</dbReference>
<dbReference type="SUPFAM" id="SSF55961">
    <property type="entry name" value="Bet v1-like"/>
    <property type="match status" value="1"/>
</dbReference>
<dbReference type="GO" id="GO:0038023">
    <property type="term" value="F:signaling receptor activity"/>
    <property type="evidence" value="ECO:0007669"/>
    <property type="project" value="TreeGrafter"/>
</dbReference>
<dbReference type="PANTHER" id="PTHR31213">
    <property type="entry name" value="OS08G0374000 PROTEIN-RELATED"/>
    <property type="match status" value="1"/>
</dbReference>
<proteinExistence type="inferred from homology"/>
<evidence type="ECO:0000256" key="2">
    <source>
        <dbReference type="ARBA" id="ARBA00004496"/>
    </source>
</evidence>
<evidence type="ECO:0000256" key="4">
    <source>
        <dbReference type="ARBA" id="ARBA00022490"/>
    </source>
</evidence>
<comment type="caution">
    <text evidence="9">The sequence shown here is derived from an EMBL/GenBank/DDBJ whole genome shotgun (WGS) entry which is preliminary data.</text>
</comment>
<organism evidence="9 10">
    <name type="scientific">Salix purpurea</name>
    <name type="common">Purple osier willow</name>
    <dbReference type="NCBI Taxonomy" id="77065"/>
    <lineage>
        <taxon>Eukaryota</taxon>
        <taxon>Viridiplantae</taxon>
        <taxon>Streptophyta</taxon>
        <taxon>Embryophyta</taxon>
        <taxon>Tracheophyta</taxon>
        <taxon>Spermatophyta</taxon>
        <taxon>Magnoliopsida</taxon>
        <taxon>eudicotyledons</taxon>
        <taxon>Gunneridae</taxon>
        <taxon>Pentapetalae</taxon>
        <taxon>rosids</taxon>
        <taxon>fabids</taxon>
        <taxon>Malpighiales</taxon>
        <taxon>Salicaceae</taxon>
        <taxon>Saliceae</taxon>
        <taxon>Salix</taxon>
    </lineage>
</organism>
<dbReference type="InterPro" id="IPR019587">
    <property type="entry name" value="Polyketide_cyclase/dehydratase"/>
</dbReference>
<keyword evidence="4" id="KW-0963">Cytoplasm</keyword>
<reference evidence="9" key="1">
    <citation type="submission" date="2022-11" db="EMBL/GenBank/DDBJ databases">
        <authorList>
            <person name="Hyden B.L."/>
            <person name="Feng K."/>
            <person name="Yates T."/>
            <person name="Jawdy S."/>
            <person name="Smart L.B."/>
            <person name="Muchero W."/>
        </authorList>
    </citation>
    <scope>NUCLEOTIDE SEQUENCE</scope>
    <source>
        <tissue evidence="9">Shoot tip</tissue>
    </source>
</reference>
<keyword evidence="8" id="KW-0650">Protein phosphatase inhibitor</keyword>
<dbReference type="AlphaFoldDB" id="A0A9Q0QF03"/>
<evidence type="ECO:0000313" key="9">
    <source>
        <dbReference type="EMBL" id="KAJ6705436.1"/>
    </source>
</evidence>
<dbReference type="Proteomes" id="UP001151532">
    <property type="component" value="Chromosome 3"/>
</dbReference>
<gene>
    <name evidence="9" type="ORF">OIU79_010185</name>
</gene>
<dbReference type="CDD" id="cd07821">
    <property type="entry name" value="PYR_PYL_RCAR_like"/>
    <property type="match status" value="1"/>
</dbReference>
<evidence type="ECO:0000313" key="10">
    <source>
        <dbReference type="Proteomes" id="UP001151532"/>
    </source>
</evidence>
<evidence type="ECO:0000256" key="7">
    <source>
        <dbReference type="ARBA" id="ARBA00023242"/>
    </source>
</evidence>
<comment type="subcellular location">
    <subcellularLocation>
        <location evidence="2">Cytoplasm</location>
    </subcellularLocation>
    <subcellularLocation>
        <location evidence="1">Nucleus</location>
    </subcellularLocation>
</comment>
<keyword evidence="5" id="KW-0938">Abscisic acid signaling pathway</keyword>
<accession>A0A9Q0QF03</accession>
<protein>
    <submittedName>
        <fullName evidence="9">ABSCISIC ACID RECEPTOR PYL5</fullName>
    </submittedName>
</protein>
<dbReference type="EMBL" id="JAPFFK010000016">
    <property type="protein sequence ID" value="KAJ6705436.1"/>
    <property type="molecule type" value="Genomic_DNA"/>
</dbReference>